<dbReference type="Pfam" id="PF09976">
    <property type="entry name" value="TPR_21"/>
    <property type="match status" value="1"/>
</dbReference>
<dbReference type="Gene3D" id="1.25.40.10">
    <property type="entry name" value="Tetratricopeptide repeat domain"/>
    <property type="match status" value="3"/>
</dbReference>
<keyword evidence="3" id="KW-1133">Transmembrane helix</keyword>
<dbReference type="InterPro" id="IPR011990">
    <property type="entry name" value="TPR-like_helical_dom_sf"/>
</dbReference>
<keyword evidence="6" id="KW-0966">Cell projection</keyword>
<proteinExistence type="predicted"/>
<evidence type="ECO:0000256" key="3">
    <source>
        <dbReference type="SAM" id="Phobius"/>
    </source>
</evidence>
<dbReference type="EMBL" id="BASD01000025">
    <property type="protein sequence ID" value="GAD19630.1"/>
    <property type="molecule type" value="Genomic_DNA"/>
</dbReference>
<dbReference type="eggNOG" id="COG0457">
    <property type="taxonomic scope" value="Bacteria"/>
</dbReference>
<evidence type="ECO:0000313" key="6">
    <source>
        <dbReference type="EMBL" id="GAD19630.1"/>
    </source>
</evidence>
<keyword evidence="3" id="KW-0812">Transmembrane</keyword>
<keyword evidence="6" id="KW-0282">Flagellum</keyword>
<evidence type="ECO:0000256" key="2">
    <source>
        <dbReference type="SAM" id="MobiDB-lite"/>
    </source>
</evidence>
<evidence type="ECO:0000259" key="5">
    <source>
        <dbReference type="Pfam" id="PF24323"/>
    </source>
</evidence>
<keyword evidence="1" id="KW-0802">TPR repeat</keyword>
<sequence>MKGQSVYKLGMYQFKNFNFVAWLYGLICFMCVCLPHFVYALEISTTYGKEGGESFSVLTLKNDWEFACTDITDVYENSLSIECVIDRIPDRGFAGLENNFFSLSYKMIDGHFWLYIYPKYHQKLFGIKKDPRGDFEIDKAHPKKAKIWQVIGYKEHIPFLSQTQSKNGLDFPVKIQSAQTPFIPELNTNNSPLKMTKDKDFVVYSEIQKLMQEQDYARALSQINEAIATNPNSIFRRDLSYQRIIAMTHLNLSDQDPLINAALEWIKLFASDLDIPEVLYILANAYKKDDTQAEADYYYRRIMDEYPQSKYAPLAQMQLAKSYEAKNAPTHASLYFQKAYTEAKDLDSASEIAIEWALAEIKNKDIEDALELITKVLDAYPEFFLTYPDTQELIATLGKNNLFAEAAKIIDFMAKNSKDEAQQEEYMYALGAYYLEAKNIDLAHKANELYIQTYGDKSKYSEDVKKRDDKILFDVSGSDDEKITRYEYIRSTYPNTKQSQKATDLIAQILLKQQQYQKVLDLFQDSAQSPYKNKALNELAKEALGAHNCAQANTYLIRLDDFDLSAEQKLVAFDCLTQAGLHKNAREISKNMAKDTQDSRLKLEWLSRIAKNLYTLGDPKNASLASRDALNLAIDLKTKYDVAFDTFEILYTLRSKNEAKKIFTFLEQHFSQDERMLPVYAKMLEYANDDKDLTAIQIYAQHIIDMQKKFKTDQFTPYADFALASALSQSNKKELAIGVLKNIDSSKLDEENQQKVLYQIGNLYNEQSNTQEALTYFGYCLKITKQSDWRLLCKQASDLLAKENPESKTIESMSTESSNVESNQPKQQE</sequence>
<gene>
    <name evidence="6" type="ORF">HFN_0870</name>
</gene>
<dbReference type="InterPro" id="IPR018704">
    <property type="entry name" value="SecYEG/CpoB_TPR"/>
</dbReference>
<keyword evidence="6" id="KW-0969">Cilium</keyword>
<feature type="transmembrane region" description="Helical" evidence="3">
    <location>
        <begin position="21"/>
        <end position="41"/>
    </location>
</feature>
<dbReference type="InterPro" id="IPR055917">
    <property type="entry name" value="DUF7494"/>
</dbReference>
<dbReference type="Proteomes" id="UP000018143">
    <property type="component" value="Unassembled WGS sequence"/>
</dbReference>
<keyword evidence="3" id="KW-0472">Membrane</keyword>
<feature type="region of interest" description="Disordered" evidence="2">
    <location>
        <begin position="804"/>
        <end position="829"/>
    </location>
</feature>
<protein>
    <submittedName>
        <fullName evidence="6">Paralysed flagella protein PflA</fullName>
    </submittedName>
</protein>
<dbReference type="STRING" id="1325130.HFN_0870"/>
<dbReference type="SUPFAM" id="SSF48452">
    <property type="entry name" value="TPR-like"/>
    <property type="match status" value="2"/>
</dbReference>
<evidence type="ECO:0000256" key="1">
    <source>
        <dbReference type="PROSITE-ProRule" id="PRU00339"/>
    </source>
</evidence>
<evidence type="ECO:0000313" key="7">
    <source>
        <dbReference type="Proteomes" id="UP000018143"/>
    </source>
</evidence>
<feature type="compositionally biased region" description="Polar residues" evidence="2">
    <location>
        <begin position="810"/>
        <end position="829"/>
    </location>
</feature>
<dbReference type="Pfam" id="PF24323">
    <property type="entry name" value="DUF7494"/>
    <property type="match status" value="1"/>
</dbReference>
<name>T1D0B7_9HELI</name>
<dbReference type="SMART" id="SM00028">
    <property type="entry name" value="TPR"/>
    <property type="match status" value="5"/>
</dbReference>
<comment type="caution">
    <text evidence="6">The sequence shown here is derived from an EMBL/GenBank/DDBJ whole genome shotgun (WGS) entry which is preliminary data.</text>
</comment>
<dbReference type="InterPro" id="IPR019734">
    <property type="entry name" value="TPR_rpt"/>
</dbReference>
<evidence type="ECO:0000259" key="4">
    <source>
        <dbReference type="Pfam" id="PF09976"/>
    </source>
</evidence>
<feature type="repeat" description="TPR" evidence="1">
    <location>
        <begin position="754"/>
        <end position="787"/>
    </location>
</feature>
<organism evidence="6 7">
    <name type="scientific">Helicobacter fennelliae MRY12-0050</name>
    <dbReference type="NCBI Taxonomy" id="1325130"/>
    <lineage>
        <taxon>Bacteria</taxon>
        <taxon>Pseudomonadati</taxon>
        <taxon>Campylobacterota</taxon>
        <taxon>Epsilonproteobacteria</taxon>
        <taxon>Campylobacterales</taxon>
        <taxon>Helicobacteraceae</taxon>
        <taxon>Helicobacter</taxon>
    </lineage>
</organism>
<reference evidence="6 7" key="1">
    <citation type="journal article" date="2013" name="Genome Announc.">
        <title>Draft Genome Sequence of Helicobacter fennelliae Strain MRY12-0050, Isolated from a Bacteremia Patient.</title>
        <authorList>
            <person name="Rimbara E."/>
            <person name="Matsui M."/>
            <person name="Mori S."/>
            <person name="Suzuki S."/>
            <person name="Suzuki M."/>
            <person name="Kim H."/>
            <person name="Sekizuka T."/>
            <person name="Kuroda M."/>
            <person name="Shibayama K."/>
        </authorList>
    </citation>
    <scope>NUCLEOTIDE SEQUENCE [LARGE SCALE GENOMIC DNA]</scope>
    <source>
        <strain evidence="6 7">MRY12-0050</strain>
    </source>
</reference>
<feature type="domain" description="DUF7494" evidence="5">
    <location>
        <begin position="41"/>
        <end position="157"/>
    </location>
</feature>
<dbReference type="PROSITE" id="PS50005">
    <property type="entry name" value="TPR"/>
    <property type="match status" value="1"/>
</dbReference>
<dbReference type="AlphaFoldDB" id="T1D0B7"/>
<feature type="domain" description="Ancillary SecYEG translocon subunit/Cell division coordinator CpoB TPR" evidence="4">
    <location>
        <begin position="289"/>
        <end position="378"/>
    </location>
</feature>
<accession>T1D0B7</accession>
<keyword evidence="7" id="KW-1185">Reference proteome</keyword>